<reference evidence="3" key="2">
    <citation type="submission" date="2023-07" db="EMBL/GenBank/DDBJ databases">
        <title>Ancylobacter moscoviensis sp. nov., facultatively methylotrophic bacteria from activated sludge and the reclassification of Starkeya novella (Starkey 1934) Kelly et al. 2000 as Ancylobacter novellus comb. nov., Starkeya koreensis Im et al. 2006 as Ancylobacter koreensis comb.nov., Angulomicrobium tetraedrale Vasil'eva et al. 1986 as Ancylobacter tetraedralis comb. nov., Angulomicrobium amanitiforme Fritz et al. 2004 as Ancylobacter amanitiformis comb. nov. and Methylorhabdus multivorans Doronina et al. 1996 as Ancylobacter multivorans comb. nov. and emended description of the genus Ancylobacter.</title>
        <authorList>
            <person name="Doronina N."/>
            <person name="Chemodurova A."/>
            <person name="Grouzdev D."/>
            <person name="Koziaeva V."/>
            <person name="Shi W."/>
            <person name="Wu L."/>
            <person name="Kaparullina E."/>
        </authorList>
    </citation>
    <scope>NUCLEOTIDE SEQUENCE [LARGE SCALE GENOMIC DNA]</scope>
    <source>
        <strain evidence="3">Jip08</strain>
    </source>
</reference>
<feature type="chain" id="PRO_5045051562" description="SmpA / OmlA family protein" evidence="1">
    <location>
        <begin position="19"/>
        <end position="128"/>
    </location>
</feature>
<reference evidence="2 3" key="1">
    <citation type="submission" date="2022-04" db="EMBL/GenBank/DDBJ databases">
        <authorList>
            <person name="Grouzdev D.S."/>
            <person name="Pantiukh K.S."/>
            <person name="Krutkina M.S."/>
        </authorList>
    </citation>
    <scope>NUCLEOTIDE SEQUENCE [LARGE SCALE GENOMIC DNA]</scope>
    <source>
        <strain evidence="2 3">Jip08</strain>
    </source>
</reference>
<keyword evidence="3" id="KW-1185">Reference proteome</keyword>
<protein>
    <recommendedName>
        <fullName evidence="4">SmpA / OmlA family protein</fullName>
    </recommendedName>
</protein>
<keyword evidence="1" id="KW-0732">Signal</keyword>
<dbReference type="PROSITE" id="PS51257">
    <property type="entry name" value="PROKAR_LIPOPROTEIN"/>
    <property type="match status" value="1"/>
</dbReference>
<evidence type="ECO:0000256" key="1">
    <source>
        <dbReference type="SAM" id="SignalP"/>
    </source>
</evidence>
<comment type="caution">
    <text evidence="2">The sequence shown here is derived from an EMBL/GenBank/DDBJ whole genome shotgun (WGS) entry which is preliminary data.</text>
</comment>
<dbReference type="RefSeq" id="WP_247200729.1">
    <property type="nucleotide sequence ID" value="NZ_JALKCG010000003.1"/>
</dbReference>
<proteinExistence type="predicted"/>
<evidence type="ECO:0000313" key="3">
    <source>
        <dbReference type="Proteomes" id="UP001202867"/>
    </source>
</evidence>
<dbReference type="EMBL" id="JALKCG010000003">
    <property type="protein sequence ID" value="MCK0208642.1"/>
    <property type="molecule type" value="Genomic_DNA"/>
</dbReference>
<evidence type="ECO:0000313" key="2">
    <source>
        <dbReference type="EMBL" id="MCK0208642.1"/>
    </source>
</evidence>
<evidence type="ECO:0008006" key="4">
    <source>
        <dbReference type="Google" id="ProtNLM"/>
    </source>
</evidence>
<feature type="signal peptide" evidence="1">
    <location>
        <begin position="1"/>
        <end position="18"/>
    </location>
</feature>
<sequence length="128" mass="13883">MKPSIFAALAFVSLAAAACATTSNPPPDKGNMLSAAGFKTRLADTPQRIASLKSLPANEFTVKNQNGQPVFIYADPAVCGCLYVGNQDAFSAYQQMVYQQKLVKEQEMTAMMNEQASFDFGPWGPPFY</sequence>
<organism evidence="2 3">
    <name type="scientific">Ancylobacter koreensis</name>
    <dbReference type="NCBI Taxonomy" id="266121"/>
    <lineage>
        <taxon>Bacteria</taxon>
        <taxon>Pseudomonadati</taxon>
        <taxon>Pseudomonadota</taxon>
        <taxon>Alphaproteobacteria</taxon>
        <taxon>Hyphomicrobiales</taxon>
        <taxon>Xanthobacteraceae</taxon>
        <taxon>Ancylobacter</taxon>
    </lineage>
</organism>
<dbReference type="Proteomes" id="UP001202867">
    <property type="component" value="Unassembled WGS sequence"/>
</dbReference>
<gene>
    <name evidence="2" type="ORF">MWN33_11430</name>
</gene>
<name>A0ABT0DMZ8_9HYPH</name>
<accession>A0ABT0DMZ8</accession>